<gene>
    <name evidence="1" type="ORF">WHR41_06657</name>
</gene>
<dbReference type="RefSeq" id="XP_069227988.1">
    <property type="nucleotide sequence ID" value="XM_069375262.1"/>
</dbReference>
<reference evidence="1 2" key="1">
    <citation type="journal article" date="2020" name="Microbiol. Resour. Announc.">
        <title>Draft Genome Sequence of a Cladosporium Species Isolated from the Mesophotic Ascidian Didemnum maculosum.</title>
        <authorList>
            <person name="Gioti A."/>
            <person name="Siaperas R."/>
            <person name="Nikolaivits E."/>
            <person name="Le Goff G."/>
            <person name="Ouazzani J."/>
            <person name="Kotoulas G."/>
            <person name="Topakas E."/>
        </authorList>
    </citation>
    <scope>NUCLEOTIDE SEQUENCE [LARGE SCALE GENOMIC DNA]</scope>
    <source>
        <strain evidence="1 2">TM138-S3</strain>
    </source>
</reference>
<dbReference type="EMBL" id="JAAQHG020000023">
    <property type="protein sequence ID" value="KAL1584882.1"/>
    <property type="molecule type" value="Genomic_DNA"/>
</dbReference>
<evidence type="ECO:0000313" key="1">
    <source>
        <dbReference type="EMBL" id="KAL1584882.1"/>
    </source>
</evidence>
<dbReference type="AlphaFoldDB" id="A0AB34KLE3"/>
<protein>
    <submittedName>
        <fullName evidence="1">Uncharacterized protein</fullName>
    </submittedName>
</protein>
<keyword evidence="2" id="KW-1185">Reference proteome</keyword>
<dbReference type="GeneID" id="96008100"/>
<comment type="caution">
    <text evidence="1">The sequence shown here is derived from an EMBL/GenBank/DDBJ whole genome shotgun (WGS) entry which is preliminary data.</text>
</comment>
<organism evidence="1 2">
    <name type="scientific">Cladosporium halotolerans</name>
    <dbReference type="NCBI Taxonomy" id="1052096"/>
    <lineage>
        <taxon>Eukaryota</taxon>
        <taxon>Fungi</taxon>
        <taxon>Dikarya</taxon>
        <taxon>Ascomycota</taxon>
        <taxon>Pezizomycotina</taxon>
        <taxon>Dothideomycetes</taxon>
        <taxon>Dothideomycetidae</taxon>
        <taxon>Cladosporiales</taxon>
        <taxon>Cladosporiaceae</taxon>
        <taxon>Cladosporium</taxon>
    </lineage>
</organism>
<dbReference type="Proteomes" id="UP000803884">
    <property type="component" value="Unassembled WGS sequence"/>
</dbReference>
<proteinExistence type="predicted"/>
<name>A0AB34KLE3_9PEZI</name>
<evidence type="ECO:0000313" key="2">
    <source>
        <dbReference type="Proteomes" id="UP000803884"/>
    </source>
</evidence>
<sequence length="133" mass="14598">MNQQSLLEAMAELASVASVTGVATPAFQGIKSVYDFIKAMKEAPGGVKSISSEPKELHGIIKCIPTQYDAVLIVRTISQEMGLEKVIAACDKSCFDLGKKLKQWMPTPEDPSMLDRASGRYRWMMFAVSSFAF</sequence>
<accession>A0AB34KLE3</accession>